<keyword evidence="2" id="KW-0479">Metal-binding</keyword>
<dbReference type="SUPFAM" id="SSF57667">
    <property type="entry name" value="beta-beta-alpha zinc fingers"/>
    <property type="match status" value="2"/>
</dbReference>
<feature type="region of interest" description="Disordered" evidence="9">
    <location>
        <begin position="217"/>
        <end position="237"/>
    </location>
</feature>
<accession>A0A177W806</accession>
<dbReference type="PANTHER" id="PTHR24399:SF70">
    <property type="entry name" value="C2H2-TYPE DOMAIN-CONTAINING PROTEIN"/>
    <property type="match status" value="1"/>
</dbReference>
<dbReference type="OrthoDB" id="8117402at2759"/>
<feature type="compositionally biased region" description="Low complexity" evidence="9">
    <location>
        <begin position="432"/>
        <end position="443"/>
    </location>
</feature>
<feature type="domain" description="C2H2-type" evidence="10">
    <location>
        <begin position="275"/>
        <end position="297"/>
    </location>
</feature>
<evidence type="ECO:0000256" key="3">
    <source>
        <dbReference type="ARBA" id="ARBA00022737"/>
    </source>
</evidence>
<evidence type="ECO:0000256" key="4">
    <source>
        <dbReference type="ARBA" id="ARBA00022833"/>
    </source>
</evidence>
<gene>
    <name evidence="11" type="ORF">BDEG_20404</name>
</gene>
<keyword evidence="8" id="KW-0863">Zinc-finger</keyword>
<evidence type="ECO:0000256" key="8">
    <source>
        <dbReference type="PROSITE-ProRule" id="PRU00042"/>
    </source>
</evidence>
<keyword evidence="5" id="KW-0805">Transcription regulation</keyword>
<dbReference type="PROSITE" id="PS00028">
    <property type="entry name" value="ZINC_FINGER_C2H2_1"/>
    <property type="match status" value="1"/>
</dbReference>
<evidence type="ECO:0000256" key="7">
    <source>
        <dbReference type="ARBA" id="ARBA00023242"/>
    </source>
</evidence>
<dbReference type="GO" id="GO:0000978">
    <property type="term" value="F:RNA polymerase II cis-regulatory region sequence-specific DNA binding"/>
    <property type="evidence" value="ECO:0007669"/>
    <property type="project" value="TreeGrafter"/>
</dbReference>
<protein>
    <recommendedName>
        <fullName evidence="10">C2H2-type domain-containing protein</fullName>
    </recommendedName>
</protein>
<keyword evidence="4" id="KW-0862">Zinc</keyword>
<dbReference type="SMART" id="SM00355">
    <property type="entry name" value="ZnF_C2H2"/>
    <property type="match status" value="3"/>
</dbReference>
<feature type="region of interest" description="Disordered" evidence="9">
    <location>
        <begin position="411"/>
        <end position="443"/>
    </location>
</feature>
<dbReference type="EMBL" id="DS022300">
    <property type="protein sequence ID" value="OAJ36209.1"/>
    <property type="molecule type" value="Genomic_DNA"/>
</dbReference>
<evidence type="ECO:0000256" key="9">
    <source>
        <dbReference type="SAM" id="MobiDB-lite"/>
    </source>
</evidence>
<feature type="compositionally biased region" description="Low complexity" evidence="9">
    <location>
        <begin position="182"/>
        <end position="191"/>
    </location>
</feature>
<evidence type="ECO:0000256" key="2">
    <source>
        <dbReference type="ARBA" id="ARBA00022723"/>
    </source>
</evidence>
<dbReference type="GO" id="GO:0001227">
    <property type="term" value="F:DNA-binding transcription repressor activity, RNA polymerase II-specific"/>
    <property type="evidence" value="ECO:0007669"/>
    <property type="project" value="TreeGrafter"/>
</dbReference>
<dbReference type="GO" id="GO:0005654">
    <property type="term" value="C:nucleoplasm"/>
    <property type="evidence" value="ECO:0007669"/>
    <property type="project" value="TreeGrafter"/>
</dbReference>
<dbReference type="PROSITE" id="PS50157">
    <property type="entry name" value="ZINC_FINGER_C2H2_2"/>
    <property type="match status" value="3"/>
</dbReference>
<dbReference type="Pfam" id="PF00096">
    <property type="entry name" value="zf-C2H2"/>
    <property type="match status" value="3"/>
</dbReference>
<dbReference type="GO" id="GO:0008270">
    <property type="term" value="F:zinc ion binding"/>
    <property type="evidence" value="ECO:0007669"/>
    <property type="project" value="UniProtKB-KW"/>
</dbReference>
<dbReference type="InterPro" id="IPR036236">
    <property type="entry name" value="Znf_C2H2_sf"/>
</dbReference>
<organism evidence="11 12">
    <name type="scientific">Batrachochytrium dendrobatidis (strain JEL423)</name>
    <dbReference type="NCBI Taxonomy" id="403673"/>
    <lineage>
        <taxon>Eukaryota</taxon>
        <taxon>Fungi</taxon>
        <taxon>Fungi incertae sedis</taxon>
        <taxon>Chytridiomycota</taxon>
        <taxon>Chytridiomycota incertae sedis</taxon>
        <taxon>Chytridiomycetes</taxon>
        <taxon>Rhizophydiales</taxon>
        <taxon>Rhizophydiales incertae sedis</taxon>
        <taxon>Batrachochytrium</taxon>
    </lineage>
</organism>
<dbReference type="VEuPathDB" id="FungiDB:BDEG_20404"/>
<proteinExistence type="predicted"/>
<keyword evidence="3" id="KW-0677">Repeat</keyword>
<dbReference type="STRING" id="403673.A0A177W806"/>
<dbReference type="InterPro" id="IPR013087">
    <property type="entry name" value="Znf_C2H2_type"/>
</dbReference>
<evidence type="ECO:0000313" key="12">
    <source>
        <dbReference type="Proteomes" id="UP000077115"/>
    </source>
</evidence>
<evidence type="ECO:0000256" key="6">
    <source>
        <dbReference type="ARBA" id="ARBA00023163"/>
    </source>
</evidence>
<evidence type="ECO:0000259" key="10">
    <source>
        <dbReference type="PROSITE" id="PS50157"/>
    </source>
</evidence>
<keyword evidence="6" id="KW-0804">Transcription</keyword>
<reference evidence="11 12" key="2">
    <citation type="submission" date="2016-05" db="EMBL/GenBank/DDBJ databases">
        <title>Lineage-specific infection strategies underlie the spectrum of fungal disease in amphibians.</title>
        <authorList>
            <person name="Cuomo C.A."/>
            <person name="Farrer R.A."/>
            <person name="James T."/>
            <person name="Longcore J."/>
            <person name="Birren B."/>
        </authorList>
    </citation>
    <scope>NUCLEOTIDE SEQUENCE [LARGE SCALE GENOMIC DNA]</scope>
    <source>
        <strain evidence="11 12">JEL423</strain>
    </source>
</reference>
<comment type="subcellular location">
    <subcellularLocation>
        <location evidence="1">Nucleus</location>
    </subcellularLocation>
</comment>
<name>A0A177W806_BATDL</name>
<feature type="region of interest" description="Disordered" evidence="9">
    <location>
        <begin position="319"/>
        <end position="382"/>
    </location>
</feature>
<dbReference type="Gene3D" id="3.30.160.60">
    <property type="entry name" value="Classic Zinc Finger"/>
    <property type="match status" value="2"/>
</dbReference>
<feature type="domain" description="C2H2-type" evidence="10">
    <location>
        <begin position="243"/>
        <end position="272"/>
    </location>
</feature>
<sequence length="463" mass="51380">MLLVLWEFLEYGILHNKTSQDAAHHCAFQADPITSSVTLGSTYLSHCGGPWTEVRGPAFTVASSNSNVVVRIETSPYECSESDKSSAILRSGLDIGCVCLMPTSPSQKPLYVQPLVNFSSPSQTVKSEHHSESNVNAFDSPLSNYIPQKSFNSIFNLLNADEESSRLEKIYTAHEPSVQHGTSSNSSSTDHISTDRDFVRKVSDPSLFESPLMQKKHYNDGYDDEHENASTTSTDPDYTGKIYECPEPTCDRTFSRPFNLKAHVIIHNPVRNRAHKCTSCELSFCRSQDLIRHMQIHNRTITYSCPGCKKVFSRKDALRRHQRSSRNCPLFNDQPARRSRKGHEDAIPNTVHSTPKPSPSFKQHNSPSTTASSDDVLHALPTPREPLKIVQYVPGYTRSYARRFKTGSNDSGIGSMHCSHSPASPPSTDCESSSTSRIGVSSSSTTVCYEPNLQMSYASEMTA</sequence>
<keyword evidence="7" id="KW-0539">Nucleus</keyword>
<reference evidence="11 12" key="1">
    <citation type="submission" date="2006-10" db="EMBL/GenBank/DDBJ databases">
        <title>The Genome Sequence of Batrachochytrium dendrobatidis JEL423.</title>
        <authorList>
            <consortium name="The Broad Institute Genome Sequencing Platform"/>
            <person name="Birren B."/>
            <person name="Lander E."/>
            <person name="Galagan J."/>
            <person name="Cuomo C."/>
            <person name="Devon K."/>
            <person name="Jaffe D."/>
            <person name="Butler J."/>
            <person name="Alvarez P."/>
            <person name="Gnerre S."/>
            <person name="Grabherr M."/>
            <person name="Kleber M."/>
            <person name="Mauceli E."/>
            <person name="Brockman W."/>
            <person name="Young S."/>
            <person name="LaButti K."/>
            <person name="Sykes S."/>
            <person name="DeCaprio D."/>
            <person name="Crawford M."/>
            <person name="Koehrsen M."/>
            <person name="Engels R."/>
            <person name="Montgomery P."/>
            <person name="Pearson M."/>
            <person name="Howarth C."/>
            <person name="Larson L."/>
            <person name="White J."/>
            <person name="O'Leary S."/>
            <person name="Kodira C."/>
            <person name="Zeng Q."/>
            <person name="Yandava C."/>
            <person name="Alvarado L."/>
            <person name="Longcore J."/>
            <person name="James T."/>
        </authorList>
    </citation>
    <scope>NUCLEOTIDE SEQUENCE [LARGE SCALE GENOMIC DNA]</scope>
    <source>
        <strain evidence="11 12">JEL423</strain>
    </source>
</reference>
<dbReference type="Proteomes" id="UP000077115">
    <property type="component" value="Unassembled WGS sequence"/>
</dbReference>
<evidence type="ECO:0000313" key="11">
    <source>
        <dbReference type="EMBL" id="OAJ36209.1"/>
    </source>
</evidence>
<dbReference type="eggNOG" id="KOG1721">
    <property type="taxonomic scope" value="Eukaryota"/>
</dbReference>
<dbReference type="AlphaFoldDB" id="A0A177W806"/>
<feature type="domain" description="C2H2-type" evidence="10">
    <location>
        <begin position="303"/>
        <end position="335"/>
    </location>
</feature>
<feature type="compositionally biased region" description="Polar residues" evidence="9">
    <location>
        <begin position="350"/>
        <end position="373"/>
    </location>
</feature>
<evidence type="ECO:0000256" key="5">
    <source>
        <dbReference type="ARBA" id="ARBA00023015"/>
    </source>
</evidence>
<feature type="region of interest" description="Disordered" evidence="9">
    <location>
        <begin position="174"/>
        <end position="196"/>
    </location>
</feature>
<evidence type="ECO:0000256" key="1">
    <source>
        <dbReference type="ARBA" id="ARBA00004123"/>
    </source>
</evidence>
<dbReference type="PANTHER" id="PTHR24399">
    <property type="entry name" value="ZINC FINGER AND BTB DOMAIN-CONTAINING"/>
    <property type="match status" value="1"/>
</dbReference>